<evidence type="ECO:0000256" key="2">
    <source>
        <dbReference type="ARBA" id="ARBA00022679"/>
    </source>
</evidence>
<dbReference type="GO" id="GO:0009423">
    <property type="term" value="P:chorismate biosynthetic process"/>
    <property type="evidence" value="ECO:0007669"/>
    <property type="project" value="UniProtKB-UniRule"/>
</dbReference>
<dbReference type="Pfam" id="PF01202">
    <property type="entry name" value="SKI"/>
    <property type="match status" value="1"/>
</dbReference>
<keyword evidence="2 7" id="KW-0808">Transferase</keyword>
<feature type="binding site" evidence="7">
    <location>
        <position position="32"/>
    </location>
    <ligand>
        <name>substrate</name>
    </ligand>
</feature>
<dbReference type="EC" id="2.7.1.71" evidence="7"/>
<feature type="binding site" evidence="7">
    <location>
        <position position="56"/>
    </location>
    <ligand>
        <name>substrate</name>
    </ligand>
</feature>
<comment type="function">
    <text evidence="7">Catalyzes the specific phosphorylation of the 3-hydroxyl group of shikimic acid using ATP as a cosubstrate.</text>
</comment>
<comment type="caution">
    <text evidence="7">Lacks conserved residue(s) required for the propagation of feature annotation.</text>
</comment>
<dbReference type="GO" id="GO:0000287">
    <property type="term" value="F:magnesium ion binding"/>
    <property type="evidence" value="ECO:0007669"/>
    <property type="project" value="UniProtKB-UniRule"/>
</dbReference>
<dbReference type="InterPro" id="IPR000623">
    <property type="entry name" value="Shikimate_kinase/TSH1"/>
</dbReference>
<dbReference type="OrthoDB" id="9800332at2"/>
<evidence type="ECO:0000256" key="6">
    <source>
        <dbReference type="ARBA" id="ARBA00023141"/>
    </source>
</evidence>
<comment type="subunit">
    <text evidence="7">Monomer.</text>
</comment>
<dbReference type="CDD" id="cd00464">
    <property type="entry name" value="SK"/>
    <property type="match status" value="1"/>
</dbReference>
<dbReference type="AlphaFoldDB" id="A0A2I7SDN2"/>
<feature type="binding site" evidence="7">
    <location>
        <position position="143"/>
    </location>
    <ligand>
        <name>substrate</name>
    </ligand>
</feature>
<name>A0A2I7SDN2_9FLAO</name>
<evidence type="ECO:0000313" key="9">
    <source>
        <dbReference type="Proteomes" id="UP000236592"/>
    </source>
</evidence>
<organism evidence="8 9">
    <name type="scientific">Pseudotamlana carrageenivorans</name>
    <dbReference type="NCBI Taxonomy" id="2069432"/>
    <lineage>
        <taxon>Bacteria</taxon>
        <taxon>Pseudomonadati</taxon>
        <taxon>Bacteroidota</taxon>
        <taxon>Flavobacteriia</taxon>
        <taxon>Flavobacteriales</taxon>
        <taxon>Flavobacteriaceae</taxon>
        <taxon>Pseudotamlana</taxon>
    </lineage>
</organism>
<dbReference type="PANTHER" id="PTHR21087">
    <property type="entry name" value="SHIKIMATE KINASE"/>
    <property type="match status" value="1"/>
</dbReference>
<comment type="cofactor">
    <cofactor evidence="7">
        <name>Mg(2+)</name>
        <dbReference type="ChEBI" id="CHEBI:18420"/>
    </cofactor>
    <text evidence="7">Binds 1 Mg(2+) ion per subunit.</text>
</comment>
<dbReference type="HAMAP" id="MF_00109">
    <property type="entry name" value="Shikimate_kinase"/>
    <property type="match status" value="1"/>
</dbReference>
<dbReference type="GO" id="GO:0005524">
    <property type="term" value="F:ATP binding"/>
    <property type="evidence" value="ECO:0007669"/>
    <property type="project" value="UniProtKB-UniRule"/>
</dbReference>
<keyword evidence="7" id="KW-0963">Cytoplasm</keyword>
<dbReference type="PRINTS" id="PR01100">
    <property type="entry name" value="SHIKIMTKNASE"/>
</dbReference>
<comment type="pathway">
    <text evidence="7">Metabolic intermediate biosynthesis; chorismate biosynthesis; chorismate from D-erythrose 4-phosphate and phosphoenolpyruvate: step 5/7.</text>
</comment>
<keyword evidence="4 7" id="KW-0418">Kinase</keyword>
<protein>
    <recommendedName>
        <fullName evidence="7">Shikimate kinase</fullName>
        <shortName evidence="7">SK</shortName>
        <ecNumber evidence="7">2.7.1.71</ecNumber>
    </recommendedName>
</protein>
<evidence type="ECO:0000256" key="4">
    <source>
        <dbReference type="ARBA" id="ARBA00022777"/>
    </source>
</evidence>
<keyword evidence="1 7" id="KW-0028">Amino-acid biosynthesis</keyword>
<dbReference type="EMBL" id="CP025938">
    <property type="protein sequence ID" value="AUS04005.1"/>
    <property type="molecule type" value="Genomic_DNA"/>
</dbReference>
<feature type="binding site" evidence="7">
    <location>
        <position position="120"/>
    </location>
    <ligand>
        <name>ATP</name>
        <dbReference type="ChEBI" id="CHEBI:30616"/>
    </ligand>
</feature>
<sequence length="173" mass="19578">MIIVLIGYMASGKTSIGKRLAAQLDYTFVDLDDLIEKRENASVTEVFKKSGEIYFRKQETLYLNEVLSRKENMILSLGGGAPCYSNNMSDILNAKNVKSIYLKASIATLTEKLMRKKAKRPLIAHIETEEAMAEFIGKHLFERAPYYSQAEITVSIDNKTKDEIVQEVIAELF</sequence>
<dbReference type="GO" id="GO:0005829">
    <property type="term" value="C:cytosol"/>
    <property type="evidence" value="ECO:0007669"/>
    <property type="project" value="TreeGrafter"/>
</dbReference>
<gene>
    <name evidence="7" type="primary">aroK</name>
    <name evidence="8" type="ORF">C1A40_00225</name>
</gene>
<comment type="subcellular location">
    <subcellularLocation>
        <location evidence="7">Cytoplasm</location>
    </subcellularLocation>
</comment>
<evidence type="ECO:0000256" key="5">
    <source>
        <dbReference type="ARBA" id="ARBA00022840"/>
    </source>
</evidence>
<feature type="binding site" evidence="7">
    <location>
        <begin position="10"/>
        <end position="15"/>
    </location>
    <ligand>
        <name>ATP</name>
        <dbReference type="ChEBI" id="CHEBI:30616"/>
    </ligand>
</feature>
<keyword evidence="6 7" id="KW-0057">Aromatic amino acid biosynthesis</keyword>
<dbReference type="GO" id="GO:0009073">
    <property type="term" value="P:aromatic amino acid family biosynthetic process"/>
    <property type="evidence" value="ECO:0007669"/>
    <property type="project" value="UniProtKB-KW"/>
</dbReference>
<dbReference type="GO" id="GO:0008652">
    <property type="term" value="P:amino acid biosynthetic process"/>
    <property type="evidence" value="ECO:0007669"/>
    <property type="project" value="UniProtKB-KW"/>
</dbReference>
<dbReference type="UniPathway" id="UPA00053">
    <property type="reaction ID" value="UER00088"/>
</dbReference>
<reference evidence="9" key="1">
    <citation type="submission" date="2018-01" db="EMBL/GenBank/DDBJ databases">
        <title>Complete genome of Tamlana sp. UJ94.</title>
        <authorList>
            <person name="Jung J."/>
            <person name="Chung D."/>
            <person name="Bae S.S."/>
            <person name="Baek K."/>
        </authorList>
    </citation>
    <scope>NUCLEOTIDE SEQUENCE [LARGE SCALE GENOMIC DNA]</scope>
    <source>
        <strain evidence="9">UJ94</strain>
    </source>
</reference>
<feature type="binding site" evidence="7">
    <location>
        <position position="14"/>
    </location>
    <ligand>
        <name>Mg(2+)</name>
        <dbReference type="ChEBI" id="CHEBI:18420"/>
    </ligand>
</feature>
<evidence type="ECO:0000313" key="8">
    <source>
        <dbReference type="EMBL" id="AUS04005.1"/>
    </source>
</evidence>
<evidence type="ECO:0000256" key="1">
    <source>
        <dbReference type="ARBA" id="ARBA00022605"/>
    </source>
</evidence>
<dbReference type="Gene3D" id="3.40.50.300">
    <property type="entry name" value="P-loop containing nucleotide triphosphate hydrolases"/>
    <property type="match status" value="1"/>
</dbReference>
<keyword evidence="7" id="KW-0479">Metal-binding</keyword>
<dbReference type="Proteomes" id="UP000236592">
    <property type="component" value="Chromosome"/>
</dbReference>
<dbReference type="InterPro" id="IPR027417">
    <property type="entry name" value="P-loop_NTPase"/>
</dbReference>
<keyword evidence="5 7" id="KW-0067">ATP-binding</keyword>
<dbReference type="GO" id="GO:0004765">
    <property type="term" value="F:shikimate kinase activity"/>
    <property type="evidence" value="ECO:0007669"/>
    <property type="project" value="UniProtKB-UniRule"/>
</dbReference>
<keyword evidence="3 7" id="KW-0547">Nucleotide-binding</keyword>
<evidence type="ECO:0000256" key="7">
    <source>
        <dbReference type="HAMAP-Rule" id="MF_00109"/>
    </source>
</evidence>
<dbReference type="PANTHER" id="PTHR21087:SF16">
    <property type="entry name" value="SHIKIMATE KINASE 1, CHLOROPLASTIC"/>
    <property type="match status" value="1"/>
</dbReference>
<comment type="similarity">
    <text evidence="7">Belongs to the shikimate kinase family.</text>
</comment>
<proteinExistence type="inferred from homology"/>
<dbReference type="KEGG" id="taj:C1A40_00225"/>
<dbReference type="SUPFAM" id="SSF52540">
    <property type="entry name" value="P-loop containing nucleoside triphosphate hydrolases"/>
    <property type="match status" value="1"/>
</dbReference>
<keyword evidence="9" id="KW-1185">Reference proteome</keyword>
<comment type="catalytic activity">
    <reaction evidence="7">
        <text>shikimate + ATP = 3-phosphoshikimate + ADP + H(+)</text>
        <dbReference type="Rhea" id="RHEA:13121"/>
        <dbReference type="ChEBI" id="CHEBI:15378"/>
        <dbReference type="ChEBI" id="CHEBI:30616"/>
        <dbReference type="ChEBI" id="CHEBI:36208"/>
        <dbReference type="ChEBI" id="CHEBI:145989"/>
        <dbReference type="ChEBI" id="CHEBI:456216"/>
        <dbReference type="EC" id="2.7.1.71"/>
    </reaction>
</comment>
<feature type="binding site" evidence="7">
    <location>
        <position position="79"/>
    </location>
    <ligand>
        <name>substrate</name>
    </ligand>
</feature>
<dbReference type="RefSeq" id="WP_102994129.1">
    <property type="nucleotide sequence ID" value="NZ_CP025938.1"/>
</dbReference>
<accession>A0A2I7SDN2</accession>
<evidence type="ECO:0000256" key="3">
    <source>
        <dbReference type="ARBA" id="ARBA00022741"/>
    </source>
</evidence>
<dbReference type="InterPro" id="IPR031322">
    <property type="entry name" value="Shikimate/glucono_kinase"/>
</dbReference>
<keyword evidence="7" id="KW-0460">Magnesium</keyword>